<reference evidence="8" key="1">
    <citation type="submission" date="2021-08" db="EMBL/GenBank/DDBJ databases">
        <title>WGS assembly of Ceratopteris richardii.</title>
        <authorList>
            <person name="Marchant D.B."/>
            <person name="Chen G."/>
            <person name="Jenkins J."/>
            <person name="Shu S."/>
            <person name="Leebens-Mack J."/>
            <person name="Grimwood J."/>
            <person name="Schmutz J."/>
            <person name="Soltis P."/>
            <person name="Soltis D."/>
            <person name="Chen Z.-H."/>
        </authorList>
    </citation>
    <scope>NUCLEOTIDE SEQUENCE</scope>
    <source>
        <strain evidence="8">Whitten #5841</strain>
        <tissue evidence="8">Leaf</tissue>
    </source>
</reference>
<evidence type="ECO:0000256" key="4">
    <source>
        <dbReference type="ARBA" id="ARBA00022824"/>
    </source>
</evidence>
<keyword evidence="5 7" id="KW-1133">Transmembrane helix</keyword>
<dbReference type="Proteomes" id="UP000825935">
    <property type="component" value="Chromosome 12"/>
</dbReference>
<evidence type="ECO:0000256" key="5">
    <source>
        <dbReference type="ARBA" id="ARBA00022989"/>
    </source>
</evidence>
<keyword evidence="6 7" id="KW-0472">Membrane</keyword>
<keyword evidence="9" id="KW-1185">Reference proteome</keyword>
<name>A0A8T2THU8_CERRI</name>
<comment type="similarity">
    <text evidence="2">Belongs to the ERG2 family.</text>
</comment>
<dbReference type="OMA" id="TWIFEYQ"/>
<dbReference type="PANTHER" id="PTHR10868">
    <property type="entry name" value="SIGMA 1-TYPE OPIOID RECEPTOR-RELATED"/>
    <property type="match status" value="1"/>
</dbReference>
<comment type="subcellular location">
    <subcellularLocation>
        <location evidence="1">Endoplasmic reticulum membrane</location>
    </subcellularLocation>
</comment>
<dbReference type="InterPro" id="IPR006716">
    <property type="entry name" value="ERG2_sigma1_rcpt-like"/>
</dbReference>
<evidence type="ECO:0000256" key="7">
    <source>
        <dbReference type="SAM" id="Phobius"/>
    </source>
</evidence>
<proteinExistence type="inferred from homology"/>
<evidence type="ECO:0000313" key="8">
    <source>
        <dbReference type="EMBL" id="KAH7422931.1"/>
    </source>
</evidence>
<dbReference type="PANTHER" id="PTHR10868:SF1">
    <property type="entry name" value="SIGMA NON-OPIOID INTRACELLULAR RECEPTOR 1"/>
    <property type="match status" value="1"/>
</dbReference>
<evidence type="ECO:0008006" key="10">
    <source>
        <dbReference type="Google" id="ProtNLM"/>
    </source>
</evidence>
<keyword evidence="4" id="KW-0256">Endoplasmic reticulum</keyword>
<evidence type="ECO:0000256" key="6">
    <source>
        <dbReference type="ARBA" id="ARBA00023136"/>
    </source>
</evidence>
<dbReference type="OrthoDB" id="347124at2759"/>
<sequence>MGIRERSSPSRSTLTSASSLRSDGYYLECRKDAQCECNMCKASITATLDLRQPFKPSAKENQPWPPPFPCSSPIPSSLSKKRGVHTLNSFSYTSPRLRKLRFRDRPFSLFILLLIPLVLFFSVPCLISFFSQTYFSYESFESLAQASFARIRLVDQLDLIQRHVSRISRSSFVSNCTEHGDVSWRLAENGNLVHSKCVIYASPVERISVWGSALMTGGILGRSLVDRSFTVLSGRVVEWQEGGLESITHSQGSSWTMRRWAASAVLLDSNTWILEYKRTLASTGIGDLHVLKYLVVSAMKKVAYNVKLYYDTALFVRMKELDPLSNRGVSSDDRQTPT</sequence>
<organism evidence="8 9">
    <name type="scientific">Ceratopteris richardii</name>
    <name type="common">Triangle waterfern</name>
    <dbReference type="NCBI Taxonomy" id="49495"/>
    <lineage>
        <taxon>Eukaryota</taxon>
        <taxon>Viridiplantae</taxon>
        <taxon>Streptophyta</taxon>
        <taxon>Embryophyta</taxon>
        <taxon>Tracheophyta</taxon>
        <taxon>Polypodiopsida</taxon>
        <taxon>Polypodiidae</taxon>
        <taxon>Polypodiales</taxon>
        <taxon>Pteridineae</taxon>
        <taxon>Pteridaceae</taxon>
        <taxon>Parkerioideae</taxon>
        <taxon>Ceratopteris</taxon>
    </lineage>
</organism>
<evidence type="ECO:0000256" key="3">
    <source>
        <dbReference type="ARBA" id="ARBA00022692"/>
    </source>
</evidence>
<comment type="caution">
    <text evidence="8">The sequence shown here is derived from an EMBL/GenBank/DDBJ whole genome shotgun (WGS) entry which is preliminary data.</text>
</comment>
<evidence type="ECO:0000313" key="9">
    <source>
        <dbReference type="Proteomes" id="UP000825935"/>
    </source>
</evidence>
<accession>A0A8T2THU8</accession>
<evidence type="ECO:0000256" key="1">
    <source>
        <dbReference type="ARBA" id="ARBA00004586"/>
    </source>
</evidence>
<dbReference type="GO" id="GO:0005789">
    <property type="term" value="C:endoplasmic reticulum membrane"/>
    <property type="evidence" value="ECO:0007669"/>
    <property type="project" value="UniProtKB-SubCell"/>
</dbReference>
<dbReference type="AlphaFoldDB" id="A0A8T2THU8"/>
<keyword evidence="3 7" id="KW-0812">Transmembrane</keyword>
<evidence type="ECO:0000256" key="2">
    <source>
        <dbReference type="ARBA" id="ARBA00007141"/>
    </source>
</evidence>
<protein>
    <recommendedName>
        <fullName evidence="10">C-8 sterol isomerase</fullName>
    </recommendedName>
</protein>
<dbReference type="Pfam" id="PF04622">
    <property type="entry name" value="ERG2_Sigma1R"/>
    <property type="match status" value="1"/>
</dbReference>
<gene>
    <name evidence="8" type="ORF">KP509_12G032300</name>
</gene>
<dbReference type="EMBL" id="CM035417">
    <property type="protein sequence ID" value="KAH7422931.1"/>
    <property type="molecule type" value="Genomic_DNA"/>
</dbReference>
<feature type="transmembrane region" description="Helical" evidence="7">
    <location>
        <begin position="107"/>
        <end position="130"/>
    </location>
</feature>